<gene>
    <name evidence="2" type="ORF">ADICEAN_04104</name>
</gene>
<feature type="transmembrane region" description="Helical" evidence="1">
    <location>
        <begin position="75"/>
        <end position="95"/>
    </location>
</feature>
<dbReference type="Proteomes" id="UP000011910">
    <property type="component" value="Unassembled WGS sequence"/>
</dbReference>
<dbReference type="Gene3D" id="3.40.30.10">
    <property type="entry name" value="Glutaredoxin"/>
    <property type="match status" value="1"/>
</dbReference>
<keyword evidence="3" id="KW-1185">Reference proteome</keyword>
<feature type="transmembrane region" description="Helical" evidence="1">
    <location>
        <begin position="12"/>
        <end position="29"/>
    </location>
</feature>
<protein>
    <submittedName>
        <fullName evidence="2">Uncharacterized protein</fullName>
    </submittedName>
</protein>
<dbReference type="OrthoDB" id="9809746at2"/>
<dbReference type="EMBL" id="AODQ01000190">
    <property type="protein sequence ID" value="EMR00770.1"/>
    <property type="molecule type" value="Genomic_DNA"/>
</dbReference>
<keyword evidence="1" id="KW-1133">Transmembrane helix</keyword>
<dbReference type="InterPro" id="IPR036249">
    <property type="entry name" value="Thioredoxin-like_sf"/>
</dbReference>
<dbReference type="SUPFAM" id="SSF52833">
    <property type="entry name" value="Thioredoxin-like"/>
    <property type="match status" value="1"/>
</dbReference>
<keyword evidence="1" id="KW-0812">Transmembrane</keyword>
<evidence type="ECO:0000313" key="3">
    <source>
        <dbReference type="Proteomes" id="UP000011910"/>
    </source>
</evidence>
<organism evidence="2 3">
    <name type="scientific">Cesiribacter andamanensis AMV16</name>
    <dbReference type="NCBI Taxonomy" id="1279009"/>
    <lineage>
        <taxon>Bacteria</taxon>
        <taxon>Pseudomonadati</taxon>
        <taxon>Bacteroidota</taxon>
        <taxon>Cytophagia</taxon>
        <taxon>Cytophagales</taxon>
        <taxon>Cesiribacteraceae</taxon>
        <taxon>Cesiribacter</taxon>
    </lineage>
</organism>
<name>M7NG48_9BACT</name>
<feature type="transmembrane region" description="Helical" evidence="1">
    <location>
        <begin position="49"/>
        <end position="68"/>
    </location>
</feature>
<reference evidence="2 3" key="1">
    <citation type="journal article" date="2013" name="Genome Announc.">
        <title>Draft Genome Sequence of Cesiribacter andamanensis Strain AMV16T, Isolated from a Soil Sample from a Mud Volcano in the Andaman Islands, India.</title>
        <authorList>
            <person name="Shivaji S."/>
            <person name="Ara S."/>
            <person name="Begum Z."/>
            <person name="Srinivas T.N."/>
            <person name="Singh A."/>
            <person name="Kumar Pinnaka A."/>
        </authorList>
    </citation>
    <scope>NUCLEOTIDE SEQUENCE [LARGE SCALE GENOMIC DNA]</scope>
    <source>
        <strain evidence="2 3">AMV16</strain>
    </source>
</reference>
<feature type="transmembrane region" description="Helical" evidence="1">
    <location>
        <begin position="107"/>
        <end position="124"/>
    </location>
</feature>
<dbReference type="AlphaFoldDB" id="M7NG48"/>
<accession>M7NG48</accession>
<sequence>MKKAPHWIRPLLWTGGSINSLLALFFILLPHTSHSLFFGGIGYLTPQAISLWGILLLALGLGYMVVATNVLDNTIVLLMGLLANLLVAAVLPAFAGGQFWASLAGPFWSLLSLLWSATLVYVLYQIARVRLMPQPLGAGYDEPLSRTLSRFRTHRGKSLLQLSNEQPALVVFLKQFDSPLCREALEDLHHQRSAIENRGAQLVLVHLNEEELAADALQRFELSDVHRISDPSGIMYHAFGLERDKPGNVLSWKMRIKALLANLLDRQDAAHLKSDSLQIPAAFLISKGAIVSSYRHQYDAERPDYRKLASPQAA</sequence>
<evidence type="ECO:0000256" key="1">
    <source>
        <dbReference type="SAM" id="Phobius"/>
    </source>
</evidence>
<keyword evidence="1" id="KW-0472">Membrane</keyword>
<proteinExistence type="predicted"/>
<dbReference type="eggNOG" id="COG1225">
    <property type="taxonomic scope" value="Bacteria"/>
</dbReference>
<comment type="caution">
    <text evidence="2">The sequence shown here is derived from an EMBL/GenBank/DDBJ whole genome shotgun (WGS) entry which is preliminary data.</text>
</comment>
<dbReference type="STRING" id="1279009.ADICEAN_04104"/>
<evidence type="ECO:0000313" key="2">
    <source>
        <dbReference type="EMBL" id="EMR00770.1"/>
    </source>
</evidence>
<dbReference type="RefSeq" id="WP_009197479.1">
    <property type="nucleotide sequence ID" value="NZ_AODQ01000190.1"/>
</dbReference>